<proteinExistence type="predicted"/>
<name>A0A9J6G0N0_HAELO</name>
<dbReference type="VEuPathDB" id="VectorBase:HLOH_054960"/>
<evidence type="ECO:0000313" key="1">
    <source>
        <dbReference type="EMBL" id="KAH9367956.1"/>
    </source>
</evidence>
<organism evidence="1 2">
    <name type="scientific">Haemaphysalis longicornis</name>
    <name type="common">Bush tick</name>
    <dbReference type="NCBI Taxonomy" id="44386"/>
    <lineage>
        <taxon>Eukaryota</taxon>
        <taxon>Metazoa</taxon>
        <taxon>Ecdysozoa</taxon>
        <taxon>Arthropoda</taxon>
        <taxon>Chelicerata</taxon>
        <taxon>Arachnida</taxon>
        <taxon>Acari</taxon>
        <taxon>Parasitiformes</taxon>
        <taxon>Ixodida</taxon>
        <taxon>Ixodoidea</taxon>
        <taxon>Ixodidae</taxon>
        <taxon>Haemaphysalinae</taxon>
        <taxon>Haemaphysalis</taxon>
    </lineage>
</organism>
<gene>
    <name evidence="1" type="ORF">HPB48_011665</name>
</gene>
<dbReference type="AlphaFoldDB" id="A0A9J6G0N0"/>
<keyword evidence="2" id="KW-1185">Reference proteome</keyword>
<evidence type="ECO:0000313" key="2">
    <source>
        <dbReference type="Proteomes" id="UP000821853"/>
    </source>
</evidence>
<sequence length="113" mass="12214">MEILAVGTPESAVEGCCKLRQPFDRFVAAASCVPVQRVDELLTRAQGITRSHEKKPVLSPTRVPGAYRVPRSAKSVGSQSGQQGLFVHNVRLDVLRHFCGGAVVSLVIVFMTP</sequence>
<protein>
    <submittedName>
        <fullName evidence="1">Uncharacterized protein</fullName>
    </submittedName>
</protein>
<reference evidence="1 2" key="1">
    <citation type="journal article" date="2020" name="Cell">
        <title>Large-Scale Comparative Analyses of Tick Genomes Elucidate Their Genetic Diversity and Vector Capacities.</title>
        <authorList>
            <consortium name="Tick Genome and Microbiome Consortium (TIGMIC)"/>
            <person name="Jia N."/>
            <person name="Wang J."/>
            <person name="Shi W."/>
            <person name="Du L."/>
            <person name="Sun Y."/>
            <person name="Zhan W."/>
            <person name="Jiang J.F."/>
            <person name="Wang Q."/>
            <person name="Zhang B."/>
            <person name="Ji P."/>
            <person name="Bell-Sakyi L."/>
            <person name="Cui X.M."/>
            <person name="Yuan T.T."/>
            <person name="Jiang B.G."/>
            <person name="Yang W.F."/>
            <person name="Lam T.T."/>
            <person name="Chang Q.C."/>
            <person name="Ding S.J."/>
            <person name="Wang X.J."/>
            <person name="Zhu J.G."/>
            <person name="Ruan X.D."/>
            <person name="Zhao L."/>
            <person name="Wei J.T."/>
            <person name="Ye R.Z."/>
            <person name="Que T.C."/>
            <person name="Du C.H."/>
            <person name="Zhou Y.H."/>
            <person name="Cheng J.X."/>
            <person name="Dai P.F."/>
            <person name="Guo W.B."/>
            <person name="Han X.H."/>
            <person name="Huang E.J."/>
            <person name="Li L.F."/>
            <person name="Wei W."/>
            <person name="Gao Y.C."/>
            <person name="Liu J.Z."/>
            <person name="Shao H.Z."/>
            <person name="Wang X."/>
            <person name="Wang C.C."/>
            <person name="Yang T.C."/>
            <person name="Huo Q.B."/>
            <person name="Li W."/>
            <person name="Chen H.Y."/>
            <person name="Chen S.E."/>
            <person name="Zhou L.G."/>
            <person name="Ni X.B."/>
            <person name="Tian J.H."/>
            <person name="Sheng Y."/>
            <person name="Liu T."/>
            <person name="Pan Y.S."/>
            <person name="Xia L.Y."/>
            <person name="Li J."/>
            <person name="Zhao F."/>
            <person name="Cao W.C."/>
        </authorList>
    </citation>
    <scope>NUCLEOTIDE SEQUENCE [LARGE SCALE GENOMIC DNA]</scope>
    <source>
        <strain evidence="1">HaeL-2018</strain>
    </source>
</reference>
<dbReference type="EMBL" id="JABSTR010000004">
    <property type="protein sequence ID" value="KAH9367956.1"/>
    <property type="molecule type" value="Genomic_DNA"/>
</dbReference>
<comment type="caution">
    <text evidence="1">The sequence shown here is derived from an EMBL/GenBank/DDBJ whole genome shotgun (WGS) entry which is preliminary data.</text>
</comment>
<accession>A0A9J6G0N0</accession>
<dbReference type="Proteomes" id="UP000821853">
    <property type="component" value="Chromosome 2"/>
</dbReference>